<evidence type="ECO:0000259" key="8">
    <source>
        <dbReference type="Pfam" id="PF08292"/>
    </source>
</evidence>
<dbReference type="GO" id="GO:0006384">
    <property type="term" value="P:transcription initiation at RNA polymerase III promoter"/>
    <property type="evidence" value="ECO:0007669"/>
    <property type="project" value="TreeGrafter"/>
</dbReference>
<dbReference type="EMBL" id="ADBJ01000018">
    <property type="protein sequence ID" value="EFA82502.1"/>
    <property type="molecule type" value="Genomic_DNA"/>
</dbReference>
<dbReference type="PANTHER" id="PTHR12709">
    <property type="entry name" value="DNA-DIRECTED RNA POLYMERASE II, III"/>
    <property type="match status" value="1"/>
</dbReference>
<dbReference type="STRING" id="670386.D3B6V9"/>
<reference evidence="9 10" key="1">
    <citation type="journal article" date="2011" name="Genome Res.">
        <title>Phylogeny-wide analysis of social amoeba genomes highlights ancient origins for complex intercellular communication.</title>
        <authorList>
            <person name="Heidel A.J."/>
            <person name="Lawal H.M."/>
            <person name="Felder M."/>
            <person name="Schilde C."/>
            <person name="Helps N.R."/>
            <person name="Tunggal B."/>
            <person name="Rivero F."/>
            <person name="John U."/>
            <person name="Schleicher M."/>
            <person name="Eichinger L."/>
            <person name="Platzer M."/>
            <person name="Noegel A.A."/>
            <person name="Schaap P."/>
            <person name="Gloeckner G."/>
        </authorList>
    </citation>
    <scope>NUCLEOTIDE SEQUENCE [LARGE SCALE GENOMIC DNA]</scope>
    <source>
        <strain evidence="10">ATCC 26659 / Pp 5 / PN500</strain>
    </source>
</reference>
<feature type="region of interest" description="Disordered" evidence="6">
    <location>
        <begin position="216"/>
        <end position="267"/>
    </location>
</feature>
<dbReference type="Pfam" id="PF08292">
    <property type="entry name" value="RNA_pol_Rbc25"/>
    <property type="match status" value="1"/>
</dbReference>
<dbReference type="GO" id="GO:0005666">
    <property type="term" value="C:RNA polymerase III complex"/>
    <property type="evidence" value="ECO:0007669"/>
    <property type="project" value="TreeGrafter"/>
</dbReference>
<feature type="compositionally biased region" description="Acidic residues" evidence="6">
    <location>
        <begin position="250"/>
        <end position="267"/>
    </location>
</feature>
<evidence type="ECO:0000313" key="9">
    <source>
        <dbReference type="EMBL" id="EFA82502.1"/>
    </source>
</evidence>
<name>D3B6V9_HETP5</name>
<dbReference type="Gene3D" id="3.30.1490.120">
    <property type="entry name" value="RNA polymerase Rpb7-like, N-terminal domain"/>
    <property type="match status" value="1"/>
</dbReference>
<comment type="caution">
    <text evidence="9">The sequence shown here is derived from an EMBL/GenBank/DDBJ whole genome shotgun (WGS) entry which is preliminary data.</text>
</comment>
<evidence type="ECO:0000256" key="6">
    <source>
        <dbReference type="SAM" id="MobiDB-lite"/>
    </source>
</evidence>
<accession>D3B6V9</accession>
<dbReference type="InterPro" id="IPR005576">
    <property type="entry name" value="Rpb7-like_N"/>
</dbReference>
<dbReference type="RefSeq" id="XP_020434619.1">
    <property type="nucleotide sequence ID" value="XM_020575099.1"/>
</dbReference>
<dbReference type="Proteomes" id="UP000001396">
    <property type="component" value="Unassembled WGS sequence"/>
</dbReference>
<proteinExistence type="inferred from homology"/>
<dbReference type="InterPro" id="IPR012340">
    <property type="entry name" value="NA-bd_OB-fold"/>
</dbReference>
<dbReference type="InterPro" id="IPR013238">
    <property type="entry name" value="RNA_pol_III_Rbc25"/>
</dbReference>
<dbReference type="OMA" id="LGPTLWW"/>
<dbReference type="SUPFAM" id="SSF88798">
    <property type="entry name" value="N-terminal, heterodimerisation domain of RBP7 (RpoE)"/>
    <property type="match status" value="1"/>
</dbReference>
<dbReference type="GeneID" id="31359677"/>
<evidence type="ECO:0000256" key="5">
    <source>
        <dbReference type="ARBA" id="ARBA00023242"/>
    </source>
</evidence>
<dbReference type="PANTHER" id="PTHR12709:SF1">
    <property type="entry name" value="DNA-DIRECTED RNA POLYMERASE III SUBUNIT RPC8"/>
    <property type="match status" value="1"/>
</dbReference>
<dbReference type="Gene3D" id="2.40.50.140">
    <property type="entry name" value="Nucleic acid-binding proteins"/>
    <property type="match status" value="1"/>
</dbReference>
<feature type="domain" description="RNA polymerase Rpb7-like N-terminal" evidence="7">
    <location>
        <begin position="8"/>
        <end position="63"/>
    </location>
</feature>
<dbReference type="SUPFAM" id="SSF50249">
    <property type="entry name" value="Nucleic acid-binding proteins"/>
    <property type="match status" value="1"/>
</dbReference>
<feature type="compositionally biased region" description="Polar residues" evidence="6">
    <location>
        <begin position="167"/>
        <end position="178"/>
    </location>
</feature>
<organism evidence="9 10">
    <name type="scientific">Heterostelium pallidum (strain ATCC 26659 / Pp 5 / PN500)</name>
    <name type="common">Cellular slime mold</name>
    <name type="synonym">Polysphondylium pallidum</name>
    <dbReference type="NCBI Taxonomy" id="670386"/>
    <lineage>
        <taxon>Eukaryota</taxon>
        <taxon>Amoebozoa</taxon>
        <taxon>Evosea</taxon>
        <taxon>Eumycetozoa</taxon>
        <taxon>Dictyostelia</taxon>
        <taxon>Acytosteliales</taxon>
        <taxon>Acytosteliaceae</taxon>
        <taxon>Heterostelium</taxon>
    </lineage>
</organism>
<dbReference type="Pfam" id="PF03876">
    <property type="entry name" value="SHS2_Rpb7-N"/>
    <property type="match status" value="1"/>
</dbReference>
<evidence type="ECO:0000256" key="4">
    <source>
        <dbReference type="ARBA" id="ARBA00023163"/>
    </source>
</evidence>
<feature type="compositionally biased region" description="Acidic residues" evidence="6">
    <location>
        <begin position="222"/>
        <end position="242"/>
    </location>
</feature>
<protein>
    <submittedName>
        <fullName evidence="9">RNA polymerase III subunit</fullName>
    </submittedName>
</protein>
<evidence type="ECO:0000313" key="10">
    <source>
        <dbReference type="Proteomes" id="UP000001396"/>
    </source>
</evidence>
<gene>
    <name evidence="9" type="primary">rpc25-2</name>
    <name evidence="9" type="ORF">PPL_04190</name>
</gene>
<evidence type="ECO:0000259" key="7">
    <source>
        <dbReference type="Pfam" id="PF03876"/>
    </source>
</evidence>
<keyword evidence="5" id="KW-0539">Nucleus</keyword>
<feature type="domain" description="RNA polymerase III subunit Rpc25" evidence="8">
    <location>
        <begin position="82"/>
        <end position="215"/>
    </location>
</feature>
<dbReference type="AlphaFoldDB" id="D3B6V9"/>
<comment type="similarity">
    <text evidence="2">Belongs to the eukaryotic RPB7/RPC8 RNA polymerase subunit family.</text>
</comment>
<evidence type="ECO:0000256" key="2">
    <source>
        <dbReference type="ARBA" id="ARBA00009307"/>
    </source>
</evidence>
<dbReference type="InParanoid" id="D3B6V9"/>
<dbReference type="CDD" id="cd04330">
    <property type="entry name" value="RNAP_III_Rpc25_N"/>
    <property type="match status" value="1"/>
</dbReference>
<comment type="subcellular location">
    <subcellularLocation>
        <location evidence="1">Nucleus</location>
    </subcellularLocation>
</comment>
<evidence type="ECO:0000256" key="3">
    <source>
        <dbReference type="ARBA" id="ARBA00022478"/>
    </source>
</evidence>
<keyword evidence="10" id="KW-1185">Reference proteome</keyword>
<dbReference type="FunCoup" id="D3B6V9">
    <property type="interactions" value="579"/>
</dbReference>
<keyword evidence="3" id="KW-0240">DNA-directed RNA polymerase</keyword>
<evidence type="ECO:0000256" key="1">
    <source>
        <dbReference type="ARBA" id="ARBA00004123"/>
    </source>
</evidence>
<keyword evidence="4" id="KW-0804">Transcription</keyword>
<sequence length="267" mass="30895">MFHLITIEDKVRIPPNQFNNEIQTIEDEIEKKYSNKVVIDGGLFIALYDILGTGDAYVYSGDGGSHLLVRCRLVVFKPFVGEILEGFIKKSTRDYMQLSLGFFDDIQVLALDLPTQSFYHDEEKLWYWDWNDNQLFFEDRGRVRFKIDTVEWNDAVSQPAPRPKSATPVNQMDASTLQEHNKRIKEEEEYLKNQKSPMVLKVSMRESGLGMVSWWTQAEGGEAADDDEQPPEDENNNDDDDLNGSHDNNENENENEEELDEDLTEDE</sequence>
<dbReference type="InterPro" id="IPR036898">
    <property type="entry name" value="RNA_pol_Rpb7-like_N_sf"/>
</dbReference>
<dbReference type="InterPro" id="IPR045113">
    <property type="entry name" value="Rpb7-like"/>
</dbReference>
<feature type="region of interest" description="Disordered" evidence="6">
    <location>
        <begin position="156"/>
        <end position="179"/>
    </location>
</feature>